<dbReference type="Gene3D" id="3.40.50.1820">
    <property type="entry name" value="alpha/beta hydrolase"/>
    <property type="match status" value="1"/>
</dbReference>
<evidence type="ECO:0000313" key="4">
    <source>
        <dbReference type="Proteomes" id="UP001597541"/>
    </source>
</evidence>
<dbReference type="EMBL" id="JBHUME010000010">
    <property type="protein sequence ID" value="MFD2614127.1"/>
    <property type="molecule type" value="Genomic_DNA"/>
</dbReference>
<evidence type="ECO:0000313" key="3">
    <source>
        <dbReference type="EMBL" id="MFD2614127.1"/>
    </source>
</evidence>
<feature type="signal peptide" evidence="1">
    <location>
        <begin position="1"/>
        <end position="25"/>
    </location>
</feature>
<organism evidence="3 4">
    <name type="scientific">Paenibacillus gansuensis</name>
    <dbReference type="NCBI Taxonomy" id="306542"/>
    <lineage>
        <taxon>Bacteria</taxon>
        <taxon>Bacillati</taxon>
        <taxon>Bacillota</taxon>
        <taxon>Bacilli</taxon>
        <taxon>Bacillales</taxon>
        <taxon>Paenibacillaceae</taxon>
        <taxon>Paenibacillus</taxon>
    </lineage>
</organism>
<accession>A0ABW5PJ95</accession>
<reference evidence="4" key="1">
    <citation type="journal article" date="2019" name="Int. J. Syst. Evol. Microbiol.">
        <title>The Global Catalogue of Microorganisms (GCM) 10K type strain sequencing project: providing services to taxonomists for standard genome sequencing and annotation.</title>
        <authorList>
            <consortium name="The Broad Institute Genomics Platform"/>
            <consortium name="The Broad Institute Genome Sequencing Center for Infectious Disease"/>
            <person name="Wu L."/>
            <person name="Ma J."/>
        </authorList>
    </citation>
    <scope>NUCLEOTIDE SEQUENCE [LARGE SCALE GENOMIC DNA]</scope>
    <source>
        <strain evidence="4">KCTC 3950</strain>
    </source>
</reference>
<dbReference type="Pfam" id="PF00561">
    <property type="entry name" value="Abhydrolase_1"/>
    <property type="match status" value="1"/>
</dbReference>
<gene>
    <name evidence="3" type="ORF">ACFSUF_17100</name>
</gene>
<dbReference type="InterPro" id="IPR000073">
    <property type="entry name" value="AB_hydrolase_1"/>
</dbReference>
<keyword evidence="1" id="KW-0732">Signal</keyword>
<dbReference type="SUPFAM" id="SSF53474">
    <property type="entry name" value="alpha/beta-Hydrolases"/>
    <property type="match status" value="1"/>
</dbReference>
<evidence type="ECO:0000259" key="2">
    <source>
        <dbReference type="Pfam" id="PF00561"/>
    </source>
</evidence>
<dbReference type="InterPro" id="IPR050266">
    <property type="entry name" value="AB_hydrolase_sf"/>
</dbReference>
<proteinExistence type="predicted"/>
<dbReference type="PANTHER" id="PTHR43798">
    <property type="entry name" value="MONOACYLGLYCEROL LIPASE"/>
    <property type="match status" value="1"/>
</dbReference>
<comment type="caution">
    <text evidence="3">The sequence shown here is derived from an EMBL/GenBank/DDBJ whole genome shotgun (WGS) entry which is preliminary data.</text>
</comment>
<evidence type="ECO:0000256" key="1">
    <source>
        <dbReference type="SAM" id="SignalP"/>
    </source>
</evidence>
<dbReference type="Proteomes" id="UP001597541">
    <property type="component" value="Unassembled WGS sequence"/>
</dbReference>
<sequence length="291" mass="31559">MRNHWMALALSVLLLFGAGGTIVTAEESTQAQGSFQGKINVGGYSLYINVQGQRQEGRPTVVFENGNGDTSAIWSQVAPQLAQQTRVVTYDRVGTGQSDAPDRSTVDYTAAGEAERLHTLLANANVNGPLVIVAHSIGGLYARTYQKLYPDQVKGIVFVDSATEHQEQYLFPEFDTAAQEAIMNDDLTNGTGIPVELSLSDYLASSLQLDQIQSTDPLRSLPITVLSGGNHAYPAAFPNLEQYWANRQGYLAGLSDNAVHTVDPVHGHYLHTQNPQLVISAINAMLQRTEC</sequence>
<name>A0ABW5PJ95_9BACL</name>
<dbReference type="GO" id="GO:0016787">
    <property type="term" value="F:hydrolase activity"/>
    <property type="evidence" value="ECO:0007669"/>
    <property type="project" value="UniProtKB-KW"/>
</dbReference>
<protein>
    <submittedName>
        <fullName evidence="3">Alpha/beta fold hydrolase</fullName>
    </submittedName>
</protein>
<dbReference type="RefSeq" id="WP_377604653.1">
    <property type="nucleotide sequence ID" value="NZ_JBHUME010000010.1"/>
</dbReference>
<feature type="domain" description="AB hydrolase-1" evidence="2">
    <location>
        <begin position="59"/>
        <end position="176"/>
    </location>
</feature>
<keyword evidence="4" id="KW-1185">Reference proteome</keyword>
<feature type="chain" id="PRO_5046794373" evidence="1">
    <location>
        <begin position="26"/>
        <end position="291"/>
    </location>
</feature>
<dbReference type="PANTHER" id="PTHR43798:SF33">
    <property type="entry name" value="HYDROLASE, PUTATIVE (AFU_ORTHOLOGUE AFUA_2G14860)-RELATED"/>
    <property type="match status" value="1"/>
</dbReference>
<dbReference type="InterPro" id="IPR029058">
    <property type="entry name" value="AB_hydrolase_fold"/>
</dbReference>
<keyword evidence="3" id="KW-0378">Hydrolase</keyword>